<sequence>MQNTDLTWIEAKEAMLKGKRVKHKYFCEGEWFEMRNRSIVDEKGNDMQQWFKNEIWQGTGWSIVEEQPSPSALFSPIMYRVIGALVVDHGIAVEKECWEEVSFFNLASYAKSHMHLFEEGDEFVLRMRYGKEFRLPLDNDVDTVVKWLAEHYAYDAICGRSFGNERWDMICEKYDFEPEYGVL</sequence>
<evidence type="ECO:0000313" key="1">
    <source>
        <dbReference type="EMBL" id="QHR65947.1"/>
    </source>
</evidence>
<protein>
    <submittedName>
        <fullName evidence="1">Uncharacterized protein</fullName>
    </submittedName>
</protein>
<name>A0A6B9WK81_9CAUD</name>
<dbReference type="EMBL" id="MN850573">
    <property type="protein sequence ID" value="QHR65947.1"/>
    <property type="molecule type" value="Genomic_DNA"/>
</dbReference>
<organism evidence="1 2">
    <name type="scientific">Escherichia phage muut</name>
    <dbReference type="NCBI Taxonomy" id="2696426"/>
    <lineage>
        <taxon>Viruses</taxon>
        <taxon>Duplodnaviria</taxon>
        <taxon>Heunggongvirae</taxon>
        <taxon>Uroviricota</taxon>
        <taxon>Caudoviricetes</taxon>
        <taxon>Stephanstirmvirinae</taxon>
        <taxon>Justusliebigvirus</taxon>
        <taxon>Justusliebigvirus muut</taxon>
    </lineage>
</organism>
<evidence type="ECO:0000313" key="2">
    <source>
        <dbReference type="Proteomes" id="UP000465124"/>
    </source>
</evidence>
<keyword evidence="2" id="KW-1185">Reference proteome</keyword>
<accession>A0A6B9WK81</accession>
<reference evidence="2" key="1">
    <citation type="submission" date="2019-12" db="EMBL/GenBank/DDBJ databases">
        <authorList>
            <person name="Olsen N.S."/>
            <person name="Junco L.M.F."/>
            <person name="Kot W."/>
            <person name="Hansen L.H."/>
        </authorList>
    </citation>
    <scope>NUCLEOTIDE SEQUENCE [LARGE SCALE GENOMIC DNA]</scope>
</reference>
<proteinExistence type="predicted"/>
<gene>
    <name evidence="1" type="ORF">muut_150</name>
</gene>
<dbReference type="Proteomes" id="UP000465124">
    <property type="component" value="Segment"/>
</dbReference>